<evidence type="ECO:0000259" key="4">
    <source>
        <dbReference type="PROSITE" id="PS50112"/>
    </source>
</evidence>
<dbReference type="SUPFAM" id="SSF55785">
    <property type="entry name" value="PYP-like sensor domain (PAS domain)"/>
    <property type="match status" value="3"/>
</dbReference>
<dbReference type="GO" id="GO:0007165">
    <property type="term" value="P:signal transduction"/>
    <property type="evidence" value="ECO:0007669"/>
    <property type="project" value="UniProtKB-KW"/>
</dbReference>
<dbReference type="CDD" id="cd11386">
    <property type="entry name" value="MCP_signal"/>
    <property type="match status" value="1"/>
</dbReference>
<protein>
    <submittedName>
        <fullName evidence="6">PAS domain S-box protein</fullName>
    </submittedName>
</protein>
<dbReference type="Pfam" id="PF08447">
    <property type="entry name" value="PAS_3"/>
    <property type="match status" value="3"/>
</dbReference>
<organism evidence="6 7">
    <name type="scientific">Ferrovibrio terrae</name>
    <dbReference type="NCBI Taxonomy" id="2594003"/>
    <lineage>
        <taxon>Bacteria</taxon>
        <taxon>Pseudomonadati</taxon>
        <taxon>Pseudomonadota</taxon>
        <taxon>Alphaproteobacteria</taxon>
        <taxon>Rhodospirillales</taxon>
        <taxon>Rhodospirillaceae</taxon>
        <taxon>Ferrovibrio</taxon>
    </lineage>
</organism>
<keyword evidence="1" id="KW-0807">Transducer</keyword>
<dbReference type="InterPro" id="IPR035965">
    <property type="entry name" value="PAS-like_dom_sf"/>
</dbReference>
<dbReference type="NCBIfam" id="TIGR00229">
    <property type="entry name" value="sensory_box"/>
    <property type="match status" value="3"/>
</dbReference>
<dbReference type="SUPFAM" id="SSF58104">
    <property type="entry name" value="Methyl-accepting chemotaxis protein (MCP) signaling domain"/>
    <property type="match status" value="1"/>
</dbReference>
<dbReference type="Gene3D" id="3.30.450.20">
    <property type="entry name" value="PAS domain"/>
    <property type="match status" value="3"/>
</dbReference>
<dbReference type="GO" id="GO:0006935">
    <property type="term" value="P:chemotaxis"/>
    <property type="evidence" value="ECO:0007669"/>
    <property type="project" value="InterPro"/>
</dbReference>
<dbReference type="PANTHER" id="PTHR24422:SF10">
    <property type="entry name" value="CHEMOTAXIS PROTEIN METHYLTRANSFERASE 2"/>
    <property type="match status" value="1"/>
</dbReference>
<dbReference type="PROSITE" id="PS50112">
    <property type="entry name" value="PAS"/>
    <property type="match status" value="1"/>
</dbReference>
<dbReference type="InterPro" id="IPR001610">
    <property type="entry name" value="PAC"/>
</dbReference>
<dbReference type="AlphaFoldDB" id="A0A516GZ72"/>
<dbReference type="InterPro" id="IPR004090">
    <property type="entry name" value="Chemotax_Me-accpt_rcpt"/>
</dbReference>
<evidence type="ECO:0000259" key="5">
    <source>
        <dbReference type="PROSITE" id="PS50113"/>
    </source>
</evidence>
<dbReference type="InterPro" id="IPR050903">
    <property type="entry name" value="Bact_Chemotaxis_MeTrfase"/>
</dbReference>
<dbReference type="SMART" id="SM00283">
    <property type="entry name" value="MA"/>
    <property type="match status" value="1"/>
</dbReference>
<dbReference type="Proteomes" id="UP000317496">
    <property type="component" value="Chromosome"/>
</dbReference>
<feature type="domain" description="PAS" evidence="4">
    <location>
        <begin position="21"/>
        <end position="51"/>
    </location>
</feature>
<name>A0A516GZ72_9PROT</name>
<dbReference type="GO" id="GO:0016020">
    <property type="term" value="C:membrane"/>
    <property type="evidence" value="ECO:0007669"/>
    <property type="project" value="InterPro"/>
</dbReference>
<dbReference type="EMBL" id="CP041636">
    <property type="protein sequence ID" value="QDO96834.1"/>
    <property type="molecule type" value="Genomic_DNA"/>
</dbReference>
<dbReference type="Pfam" id="PF00015">
    <property type="entry name" value="MCPsignal"/>
    <property type="match status" value="1"/>
</dbReference>
<feature type="domain" description="Methyl-accepting transducer" evidence="3">
    <location>
        <begin position="377"/>
        <end position="606"/>
    </location>
</feature>
<proteinExistence type="predicted"/>
<dbReference type="SMART" id="SM00086">
    <property type="entry name" value="PAC"/>
    <property type="match status" value="3"/>
</dbReference>
<dbReference type="PROSITE" id="PS50111">
    <property type="entry name" value="CHEMOTAXIS_TRANSDUC_2"/>
    <property type="match status" value="1"/>
</dbReference>
<dbReference type="Gene3D" id="1.10.287.950">
    <property type="entry name" value="Methyl-accepting chemotaxis protein"/>
    <property type="match status" value="1"/>
</dbReference>
<gene>
    <name evidence="6" type="ORF">FNB15_05890</name>
</gene>
<sequence>MNMAIFGKNGMESAIGRSMAVIEFDLHGNILDANENFLKTLGYSLAEIKGRHHRIFVDPAYAQSAEYRAFWDKLSRGEYDAGQYRRITKTGKDVWIQASYNPILNALGKPSRVVKFATDVTAQVAANANFEGQIAAISKAMAVIEFDLQGNILTANQNFLDAMGYRFDEVKGQHHRMFVDPAEAAGVDYRTFWDKLGRGEYDAGQYKRFGKGGREIWIQASYNPIRDMNGKPFKVVKFATDITAQKMANANYAGQIDAIGKSQAVIEFDLQGNILDANQNFLDTLGYNLAEVKGQHHRMFVEPAEANTAEYRAFWTKLGRGDYDAGQYKRVGKAGREIWIQASYNPIRDMNGKPFKVVKFATDITAQALAIRAIMAVSTTITSASNEIMTASIDLAQRTESQAATVEETAATMHEVTQTVRQNSENANTANQRATEATAAANDGGRIMSEVTSAMGALEQSAEQISTIVGLIDEIAFQTNLLALNASVEAARAGEAGKGFAVVAQEVRALAQRSANASKDIKGLIQKSNGEVRHGAELVGRAATALQNIVASISQVGGIIAEISSASREQANALDQINTAVTSIDETTQRNAAMVEQTRAGAQQLQGQATELEHVVESLRGDVQHNGVPQSNEPRMYLQAAE</sequence>
<dbReference type="GO" id="GO:0004888">
    <property type="term" value="F:transmembrane signaling receptor activity"/>
    <property type="evidence" value="ECO:0007669"/>
    <property type="project" value="InterPro"/>
</dbReference>
<dbReference type="InterPro" id="IPR000014">
    <property type="entry name" value="PAS"/>
</dbReference>
<evidence type="ECO:0000259" key="3">
    <source>
        <dbReference type="PROSITE" id="PS50111"/>
    </source>
</evidence>
<dbReference type="PROSITE" id="PS50113">
    <property type="entry name" value="PAC"/>
    <property type="match status" value="3"/>
</dbReference>
<reference evidence="6 7" key="1">
    <citation type="submission" date="2019-07" db="EMBL/GenBank/DDBJ databases">
        <title>Genome sequencing for Ferrovibrio sp. K5.</title>
        <authorList>
            <person name="Park S.-J."/>
        </authorList>
    </citation>
    <scope>NUCLEOTIDE SEQUENCE [LARGE SCALE GENOMIC DNA]</scope>
    <source>
        <strain evidence="6 7">K5</strain>
    </source>
</reference>
<dbReference type="InterPro" id="IPR004089">
    <property type="entry name" value="MCPsignal_dom"/>
</dbReference>
<evidence type="ECO:0000256" key="1">
    <source>
        <dbReference type="PROSITE-ProRule" id="PRU00284"/>
    </source>
</evidence>
<dbReference type="PANTHER" id="PTHR24422">
    <property type="entry name" value="CHEMOTAXIS PROTEIN METHYLTRANSFERASE"/>
    <property type="match status" value="1"/>
</dbReference>
<dbReference type="InterPro" id="IPR000700">
    <property type="entry name" value="PAS-assoc_C"/>
</dbReference>
<keyword evidence="7" id="KW-1185">Reference proteome</keyword>
<dbReference type="OrthoDB" id="9765776at2"/>
<dbReference type="PRINTS" id="PR00260">
    <property type="entry name" value="CHEMTRNSDUCR"/>
</dbReference>
<dbReference type="KEGG" id="fer:FNB15_05890"/>
<feature type="domain" description="PAC" evidence="5">
    <location>
        <begin position="80"/>
        <end position="132"/>
    </location>
</feature>
<evidence type="ECO:0000313" key="6">
    <source>
        <dbReference type="EMBL" id="QDO96834.1"/>
    </source>
</evidence>
<dbReference type="CDD" id="cd00130">
    <property type="entry name" value="PAS"/>
    <property type="match status" value="3"/>
</dbReference>
<evidence type="ECO:0000313" key="7">
    <source>
        <dbReference type="Proteomes" id="UP000317496"/>
    </source>
</evidence>
<dbReference type="InterPro" id="IPR013655">
    <property type="entry name" value="PAS_fold_3"/>
</dbReference>
<accession>A0A516GZ72</accession>
<dbReference type="SMART" id="SM00091">
    <property type="entry name" value="PAS"/>
    <property type="match status" value="4"/>
</dbReference>
<evidence type="ECO:0000256" key="2">
    <source>
        <dbReference type="SAM" id="MobiDB-lite"/>
    </source>
</evidence>
<feature type="region of interest" description="Disordered" evidence="2">
    <location>
        <begin position="623"/>
        <end position="642"/>
    </location>
</feature>
<feature type="domain" description="PAC" evidence="5">
    <location>
        <begin position="324"/>
        <end position="376"/>
    </location>
</feature>
<feature type="domain" description="PAC" evidence="5">
    <location>
        <begin position="202"/>
        <end position="254"/>
    </location>
</feature>